<comment type="caution">
    <text evidence="2">The sequence shown here is derived from an EMBL/GenBank/DDBJ whole genome shotgun (WGS) entry which is preliminary data.</text>
</comment>
<gene>
    <name evidence="2" type="ORF">ABT39_MTgene1377</name>
</gene>
<reference evidence="2" key="1">
    <citation type="journal article" date="2015" name="Genome Biol. Evol.">
        <title>Organellar Genomes of White Spruce (Picea glauca): Assembly and Annotation.</title>
        <authorList>
            <person name="Jackman S.D."/>
            <person name="Warren R.L."/>
            <person name="Gibb E.A."/>
            <person name="Vandervalk B.P."/>
            <person name="Mohamadi H."/>
            <person name="Chu J."/>
            <person name="Raymond A."/>
            <person name="Pleasance S."/>
            <person name="Coope R."/>
            <person name="Wildung M.R."/>
            <person name="Ritland C.E."/>
            <person name="Bousquet J."/>
            <person name="Jones S.J."/>
            <person name="Bohlmann J."/>
            <person name="Birol I."/>
        </authorList>
    </citation>
    <scope>NUCLEOTIDE SEQUENCE [LARGE SCALE GENOMIC DNA]</scope>
    <source>
        <tissue evidence="2">Flushing bud</tissue>
    </source>
</reference>
<geneLocation type="mitochondrion" evidence="2"/>
<dbReference type="AlphaFoldDB" id="A0A101LWM7"/>
<dbReference type="EMBL" id="LKAM01000010">
    <property type="protein sequence ID" value="KUM46697.1"/>
    <property type="molecule type" value="Genomic_DNA"/>
</dbReference>
<keyword evidence="2" id="KW-0496">Mitochondrion</keyword>
<proteinExistence type="predicted"/>
<evidence type="ECO:0000313" key="2">
    <source>
        <dbReference type="EMBL" id="KUM46697.1"/>
    </source>
</evidence>
<sequence>MLLDLELVLQLVMLLMLDKLNLMLNRQTSTAAFTPTGSATESTAYASVDLDLCNQEGCFGEELTALLQYYFSREQPLGYSAQNQVEVLYT</sequence>
<evidence type="ECO:0000256" key="1">
    <source>
        <dbReference type="SAM" id="SignalP"/>
    </source>
</evidence>
<name>A0A101LWM7_PICGL</name>
<accession>A0A101LWM7</accession>
<organism evidence="2">
    <name type="scientific">Picea glauca</name>
    <name type="common">White spruce</name>
    <name type="synonym">Pinus glauca</name>
    <dbReference type="NCBI Taxonomy" id="3330"/>
    <lineage>
        <taxon>Eukaryota</taxon>
        <taxon>Viridiplantae</taxon>
        <taxon>Streptophyta</taxon>
        <taxon>Embryophyta</taxon>
        <taxon>Tracheophyta</taxon>
        <taxon>Spermatophyta</taxon>
        <taxon>Pinopsida</taxon>
        <taxon>Pinidae</taxon>
        <taxon>Conifers I</taxon>
        <taxon>Pinales</taxon>
        <taxon>Pinaceae</taxon>
        <taxon>Picea</taxon>
    </lineage>
</organism>
<keyword evidence="1" id="KW-0732">Signal</keyword>
<protein>
    <submittedName>
        <fullName evidence="2">Uncharacterized protein</fullName>
    </submittedName>
</protein>
<feature type="signal peptide" evidence="1">
    <location>
        <begin position="1"/>
        <end position="23"/>
    </location>
</feature>
<feature type="chain" id="PRO_5007100129" evidence="1">
    <location>
        <begin position="24"/>
        <end position="90"/>
    </location>
</feature>